<evidence type="ECO:0000313" key="2">
    <source>
        <dbReference type="Proteomes" id="UP000784294"/>
    </source>
</evidence>
<dbReference type="Proteomes" id="UP000784294">
    <property type="component" value="Unassembled WGS sequence"/>
</dbReference>
<dbReference type="EMBL" id="CAAALY010002979">
    <property type="protein sequence ID" value="VEL08027.1"/>
    <property type="molecule type" value="Genomic_DNA"/>
</dbReference>
<protein>
    <submittedName>
        <fullName evidence="1">Uncharacterized protein</fullName>
    </submittedName>
</protein>
<name>A0A3S4ZV91_9PLAT</name>
<accession>A0A3S4ZV91</accession>
<proteinExistence type="predicted"/>
<evidence type="ECO:0000313" key="1">
    <source>
        <dbReference type="EMBL" id="VEL08027.1"/>
    </source>
</evidence>
<dbReference type="AlphaFoldDB" id="A0A3S4ZV91"/>
<keyword evidence="2" id="KW-1185">Reference proteome</keyword>
<reference evidence="1" key="1">
    <citation type="submission" date="2018-11" db="EMBL/GenBank/DDBJ databases">
        <authorList>
            <consortium name="Pathogen Informatics"/>
        </authorList>
    </citation>
    <scope>NUCLEOTIDE SEQUENCE</scope>
</reference>
<gene>
    <name evidence="1" type="ORF">PXEA_LOCUS1467</name>
</gene>
<organism evidence="1 2">
    <name type="scientific">Protopolystoma xenopodis</name>
    <dbReference type="NCBI Taxonomy" id="117903"/>
    <lineage>
        <taxon>Eukaryota</taxon>
        <taxon>Metazoa</taxon>
        <taxon>Spiralia</taxon>
        <taxon>Lophotrochozoa</taxon>
        <taxon>Platyhelminthes</taxon>
        <taxon>Monogenea</taxon>
        <taxon>Polyopisthocotylea</taxon>
        <taxon>Polystomatidea</taxon>
        <taxon>Polystomatidae</taxon>
        <taxon>Protopolystoma</taxon>
    </lineage>
</organism>
<sequence length="84" mass="9352">MPKFPELDDAIVLTICWPGSPVSMAHNDAVPENGTTTLRCAVLCQLKWAFCRESNRQLVGLEGQEKVNRLARRVAWAVAETDIL</sequence>
<comment type="caution">
    <text evidence="1">The sequence shown here is derived from an EMBL/GenBank/DDBJ whole genome shotgun (WGS) entry which is preliminary data.</text>
</comment>